<name>A0A1S4CJQ2_TOBAC</name>
<feature type="non-terminal residue" evidence="1">
    <location>
        <position position="270"/>
    </location>
</feature>
<dbReference type="AlphaFoldDB" id="A0A1S4CJQ2"/>
<dbReference type="OrthoDB" id="1429133at2759"/>
<reference evidence="1" key="1">
    <citation type="submission" date="2025-08" db="UniProtKB">
        <authorList>
            <consortium name="RefSeq"/>
        </authorList>
    </citation>
    <scope>IDENTIFICATION</scope>
</reference>
<protein>
    <submittedName>
        <fullName evidence="1">Uncharacterized protein</fullName>
    </submittedName>
</protein>
<sequence length="270" mass="31480">MEVKNFFKAIVLWSTIDKGFDEPPECTTLTGDAVTQLEKNRHLDYEARYYLAIKVELHVSKKYLHAKSSKEAWTILVKSYRKVTNIKKEKLQKFKSQFELARMRPTESIKESFTRIEEIANSLRTNGEILEEVKLIEKILQSLRLKFSNKKIIIEATKNLSTLELDDLEGELVTYKRSLNQENDATLEDVSQEKVDQPKEKEDIKSGGDKSIWLKFRNIREKREGTCNFCCDRDYIECKGKSNNIQIDLSKIHAIDKKDDLVAKDVRPKE</sequence>
<proteinExistence type="predicted"/>
<dbReference type="KEGG" id="nta:107819817"/>
<dbReference type="RefSeq" id="XP_016501457.1">
    <property type="nucleotide sequence ID" value="XM_016645971.1"/>
</dbReference>
<gene>
    <name evidence="1" type="primary">LOC107819817</name>
</gene>
<accession>A0A1S4CJQ2</accession>
<organism evidence="1">
    <name type="scientific">Nicotiana tabacum</name>
    <name type="common">Common tobacco</name>
    <dbReference type="NCBI Taxonomy" id="4097"/>
    <lineage>
        <taxon>Eukaryota</taxon>
        <taxon>Viridiplantae</taxon>
        <taxon>Streptophyta</taxon>
        <taxon>Embryophyta</taxon>
        <taxon>Tracheophyta</taxon>
        <taxon>Spermatophyta</taxon>
        <taxon>Magnoliopsida</taxon>
        <taxon>eudicotyledons</taxon>
        <taxon>Gunneridae</taxon>
        <taxon>Pentapetalae</taxon>
        <taxon>asterids</taxon>
        <taxon>lamiids</taxon>
        <taxon>Solanales</taxon>
        <taxon>Solanaceae</taxon>
        <taxon>Nicotianoideae</taxon>
        <taxon>Nicotianeae</taxon>
        <taxon>Nicotiana</taxon>
    </lineage>
</organism>
<dbReference type="PaxDb" id="4097-A0A1S4CJQ2"/>
<evidence type="ECO:0000313" key="1">
    <source>
        <dbReference type="RefSeq" id="XP_016501457.1"/>
    </source>
</evidence>
<dbReference type="PANTHER" id="PTHR35317:SF11">
    <property type="entry name" value="CCHC-TYPE DOMAIN-CONTAINING PROTEIN"/>
    <property type="match status" value="1"/>
</dbReference>
<dbReference type="PANTHER" id="PTHR35317">
    <property type="entry name" value="OS04G0629600 PROTEIN"/>
    <property type="match status" value="1"/>
</dbReference>
<dbReference type="Pfam" id="PF14223">
    <property type="entry name" value="Retrotran_gag_2"/>
    <property type="match status" value="1"/>
</dbReference>